<evidence type="ECO:0000313" key="2">
    <source>
        <dbReference type="EMBL" id="KDQ12652.1"/>
    </source>
</evidence>
<dbReference type="Proteomes" id="UP000027195">
    <property type="component" value="Unassembled WGS sequence"/>
</dbReference>
<dbReference type="GO" id="GO:0004672">
    <property type="term" value="F:protein kinase activity"/>
    <property type="evidence" value="ECO:0007669"/>
    <property type="project" value="InterPro"/>
</dbReference>
<evidence type="ECO:0000313" key="3">
    <source>
        <dbReference type="Proteomes" id="UP000027195"/>
    </source>
</evidence>
<dbReference type="HOGENOM" id="CLU_2203159_0_0_1"/>
<accession>A0A067ML83</accession>
<dbReference type="AlphaFoldDB" id="A0A067ML83"/>
<keyword evidence="3" id="KW-1185">Reference proteome</keyword>
<sequence length="108" mass="11867">IRREAALWKTLRHPYICLSSAPSKMKKSFIYLISPFMKNGTALGYARGHPNVNHTLLVSIISSLQVAEALLYLHTQSPPVIHGDLKGVGQYSFLFPHPSSAITVPLVG</sequence>
<dbReference type="OrthoDB" id="4062651at2759"/>
<reference evidence="3" key="1">
    <citation type="journal article" date="2014" name="Proc. Natl. Acad. Sci. U.S.A.">
        <title>Extensive sampling of basidiomycete genomes demonstrates inadequacy of the white-rot/brown-rot paradigm for wood decay fungi.</title>
        <authorList>
            <person name="Riley R."/>
            <person name="Salamov A.A."/>
            <person name="Brown D.W."/>
            <person name="Nagy L.G."/>
            <person name="Floudas D."/>
            <person name="Held B.W."/>
            <person name="Levasseur A."/>
            <person name="Lombard V."/>
            <person name="Morin E."/>
            <person name="Otillar R."/>
            <person name="Lindquist E.A."/>
            <person name="Sun H."/>
            <person name="LaButti K.M."/>
            <person name="Schmutz J."/>
            <person name="Jabbour D."/>
            <person name="Luo H."/>
            <person name="Baker S.E."/>
            <person name="Pisabarro A.G."/>
            <person name="Walton J.D."/>
            <person name="Blanchette R.A."/>
            <person name="Henrissat B."/>
            <person name="Martin F."/>
            <person name="Cullen D."/>
            <person name="Hibbett D.S."/>
            <person name="Grigoriev I.V."/>
        </authorList>
    </citation>
    <scope>NUCLEOTIDE SEQUENCE [LARGE SCALE GENOMIC DNA]</scope>
    <source>
        <strain evidence="3">FD-172 SS1</strain>
    </source>
</reference>
<dbReference type="InterPro" id="IPR011009">
    <property type="entry name" value="Kinase-like_dom_sf"/>
</dbReference>
<dbReference type="InterPro" id="IPR000719">
    <property type="entry name" value="Prot_kinase_dom"/>
</dbReference>
<dbReference type="GO" id="GO:0005524">
    <property type="term" value="F:ATP binding"/>
    <property type="evidence" value="ECO:0007669"/>
    <property type="project" value="InterPro"/>
</dbReference>
<dbReference type="PROSITE" id="PS50011">
    <property type="entry name" value="PROTEIN_KINASE_DOM"/>
    <property type="match status" value="1"/>
</dbReference>
<dbReference type="Gene3D" id="1.10.510.10">
    <property type="entry name" value="Transferase(Phosphotransferase) domain 1"/>
    <property type="match status" value="1"/>
</dbReference>
<gene>
    <name evidence="2" type="ORF">BOTBODRAFT_112624</name>
</gene>
<feature type="domain" description="Protein kinase" evidence="1">
    <location>
        <begin position="1"/>
        <end position="108"/>
    </location>
</feature>
<name>A0A067ML83_BOTB1</name>
<proteinExistence type="predicted"/>
<feature type="non-terminal residue" evidence="2">
    <location>
        <position position="1"/>
    </location>
</feature>
<dbReference type="InParanoid" id="A0A067ML83"/>
<dbReference type="SUPFAM" id="SSF56112">
    <property type="entry name" value="Protein kinase-like (PK-like)"/>
    <property type="match status" value="1"/>
</dbReference>
<evidence type="ECO:0000259" key="1">
    <source>
        <dbReference type="PROSITE" id="PS50011"/>
    </source>
</evidence>
<organism evidence="2 3">
    <name type="scientific">Botryobasidium botryosum (strain FD-172 SS1)</name>
    <dbReference type="NCBI Taxonomy" id="930990"/>
    <lineage>
        <taxon>Eukaryota</taxon>
        <taxon>Fungi</taxon>
        <taxon>Dikarya</taxon>
        <taxon>Basidiomycota</taxon>
        <taxon>Agaricomycotina</taxon>
        <taxon>Agaricomycetes</taxon>
        <taxon>Cantharellales</taxon>
        <taxon>Botryobasidiaceae</taxon>
        <taxon>Botryobasidium</taxon>
    </lineage>
</organism>
<dbReference type="EMBL" id="KL198049">
    <property type="protein sequence ID" value="KDQ12652.1"/>
    <property type="molecule type" value="Genomic_DNA"/>
</dbReference>
<protein>
    <recommendedName>
        <fullName evidence="1">Protein kinase domain-containing protein</fullName>
    </recommendedName>
</protein>